<feature type="coiled-coil region" evidence="4">
    <location>
        <begin position="66"/>
        <end position="93"/>
    </location>
</feature>
<reference evidence="6" key="1">
    <citation type="submission" date="2020-06" db="EMBL/GenBank/DDBJ databases">
        <title>WGS assembly of Ceratodon purpureus strain R40.</title>
        <authorList>
            <person name="Carey S.B."/>
            <person name="Jenkins J."/>
            <person name="Shu S."/>
            <person name="Lovell J.T."/>
            <person name="Sreedasyam A."/>
            <person name="Maumus F."/>
            <person name="Tiley G.P."/>
            <person name="Fernandez-Pozo N."/>
            <person name="Barry K."/>
            <person name="Chen C."/>
            <person name="Wang M."/>
            <person name="Lipzen A."/>
            <person name="Daum C."/>
            <person name="Saski C.A."/>
            <person name="Payton A.C."/>
            <person name="Mcbreen J.C."/>
            <person name="Conrad R.E."/>
            <person name="Kollar L.M."/>
            <person name="Olsson S."/>
            <person name="Huttunen S."/>
            <person name="Landis J.B."/>
            <person name="Wickett N.J."/>
            <person name="Johnson M.G."/>
            <person name="Rensing S.A."/>
            <person name="Grimwood J."/>
            <person name="Schmutz J."/>
            <person name="Mcdaniel S.F."/>
        </authorList>
    </citation>
    <scope>NUCLEOTIDE SEQUENCE</scope>
    <source>
        <strain evidence="6">R40</strain>
    </source>
</reference>
<dbReference type="EMBL" id="CM026428">
    <property type="protein sequence ID" value="KAG0567301.1"/>
    <property type="molecule type" value="Genomic_DNA"/>
</dbReference>
<keyword evidence="4" id="KW-0175">Coiled coil</keyword>
<gene>
    <name evidence="6" type="ORF">KC19_7G124900</name>
</gene>
<evidence type="ECO:0000256" key="4">
    <source>
        <dbReference type="SAM" id="Coils"/>
    </source>
</evidence>
<evidence type="ECO:0000256" key="2">
    <source>
        <dbReference type="ARBA" id="ARBA00023186"/>
    </source>
</evidence>
<dbReference type="GO" id="GO:0005829">
    <property type="term" value="C:cytosol"/>
    <property type="evidence" value="ECO:0007669"/>
    <property type="project" value="TreeGrafter"/>
</dbReference>
<dbReference type="InterPro" id="IPR036126">
    <property type="entry name" value="TBCA_sf"/>
</dbReference>
<accession>A0A8T0H5N5</accession>
<evidence type="ECO:0000256" key="1">
    <source>
        <dbReference type="ARBA" id="ARBA00006806"/>
    </source>
</evidence>
<evidence type="ECO:0000313" key="7">
    <source>
        <dbReference type="Proteomes" id="UP000822688"/>
    </source>
</evidence>
<comment type="caution">
    <text evidence="6">The sequence shown here is derived from an EMBL/GenBank/DDBJ whole genome shotgun (WGS) entry which is preliminary data.</text>
</comment>
<keyword evidence="3" id="KW-0206">Cytoskeleton</keyword>
<evidence type="ECO:0000313" key="6">
    <source>
        <dbReference type="EMBL" id="KAG0567301.1"/>
    </source>
</evidence>
<dbReference type="GO" id="GO:0007021">
    <property type="term" value="P:tubulin complex assembly"/>
    <property type="evidence" value="ECO:0007669"/>
    <property type="project" value="UniProtKB-UniRule"/>
</dbReference>
<dbReference type="GO" id="GO:0048487">
    <property type="term" value="F:beta-tubulin binding"/>
    <property type="evidence" value="ECO:0007669"/>
    <property type="project" value="InterPro"/>
</dbReference>
<protein>
    <recommendedName>
        <fullName evidence="3">Tubulin-specific chaperone A</fullName>
    </recommendedName>
</protein>
<dbReference type="Pfam" id="PF02970">
    <property type="entry name" value="TBCA"/>
    <property type="match status" value="1"/>
</dbReference>
<keyword evidence="2 3" id="KW-0143">Chaperone</keyword>
<proteinExistence type="inferred from homology"/>
<dbReference type="FunFam" id="1.20.58.90:FF:000011">
    <property type="entry name" value="Tubulin-specific chaperone A"/>
    <property type="match status" value="1"/>
</dbReference>
<dbReference type="Gene3D" id="1.20.58.90">
    <property type="match status" value="1"/>
</dbReference>
<comment type="subunit">
    <text evidence="3">Supercomplex made of cofactors A to E. Cofactors A and D function by capturing and stabilizing tubulin in a quasi-native conformation. Cofactor E binds to the cofactor D-tubulin complex; interaction with cofactor C then causes the release of tubulin polypeptides that are committed to the native state.</text>
</comment>
<comment type="subcellular location">
    <subcellularLocation>
        <location evidence="3">Cytoplasm</location>
        <location evidence="3">Cytoskeleton</location>
    </subcellularLocation>
</comment>
<dbReference type="SUPFAM" id="SSF46988">
    <property type="entry name" value="Tubulin chaperone cofactor A"/>
    <property type="match status" value="1"/>
</dbReference>
<organism evidence="6 7">
    <name type="scientific">Ceratodon purpureus</name>
    <name type="common">Fire moss</name>
    <name type="synonym">Dicranum purpureum</name>
    <dbReference type="NCBI Taxonomy" id="3225"/>
    <lineage>
        <taxon>Eukaryota</taxon>
        <taxon>Viridiplantae</taxon>
        <taxon>Streptophyta</taxon>
        <taxon>Embryophyta</taxon>
        <taxon>Bryophyta</taxon>
        <taxon>Bryophytina</taxon>
        <taxon>Bryopsida</taxon>
        <taxon>Dicranidae</taxon>
        <taxon>Pseudoditrichales</taxon>
        <taxon>Ditrichaceae</taxon>
        <taxon>Ceratodon</taxon>
    </lineage>
</organism>
<dbReference type="PANTHER" id="PTHR21500:SF0">
    <property type="entry name" value="TUBULIN-SPECIFIC CHAPERONE A"/>
    <property type="match status" value="1"/>
</dbReference>
<evidence type="ECO:0000256" key="3">
    <source>
        <dbReference type="RuleBase" id="RU364030"/>
    </source>
</evidence>
<dbReference type="OrthoDB" id="296187at2759"/>
<dbReference type="Proteomes" id="UP000822688">
    <property type="component" value="Chromosome 7"/>
</dbReference>
<name>A0A8T0H5N5_CERPU</name>
<keyword evidence="7" id="KW-1185">Reference proteome</keyword>
<dbReference type="InterPro" id="IPR004226">
    <property type="entry name" value="TBCA"/>
</dbReference>
<dbReference type="PANTHER" id="PTHR21500">
    <property type="entry name" value="TUBULIN-SPECIFIC CHAPERONE A"/>
    <property type="match status" value="1"/>
</dbReference>
<keyword evidence="3" id="KW-0493">Microtubule</keyword>
<keyword evidence="3" id="KW-0963">Cytoplasm</keyword>
<feature type="region of interest" description="Disordered" evidence="5">
    <location>
        <begin position="25"/>
        <end position="45"/>
    </location>
</feature>
<dbReference type="GO" id="GO:0007023">
    <property type="term" value="P:post-chaperonin tubulin folding pathway"/>
    <property type="evidence" value="ECO:0007669"/>
    <property type="project" value="UniProtKB-UniRule"/>
</dbReference>
<comment type="similarity">
    <text evidence="1 3">Belongs to the TBCA family.</text>
</comment>
<dbReference type="AlphaFoldDB" id="A0A8T0H5N5"/>
<dbReference type="GO" id="GO:0005874">
    <property type="term" value="C:microtubule"/>
    <property type="evidence" value="ECO:0007669"/>
    <property type="project" value="UniProtKB-KW"/>
</dbReference>
<sequence length="110" mass="12553">MATLKDLKLKTGVCKRTLKEFRSYEAEEKREAAKTQSMRDNNADPYDIKQQVNVLAESRMMIPDCRRRLEASLEALREVVAEAENDETCKEGEELAAAQTVLAEVEPMFQ</sequence>
<evidence type="ECO:0000256" key="5">
    <source>
        <dbReference type="SAM" id="MobiDB-lite"/>
    </source>
</evidence>